<feature type="compositionally biased region" description="Low complexity" evidence="1">
    <location>
        <begin position="62"/>
        <end position="79"/>
    </location>
</feature>
<protein>
    <recommendedName>
        <fullName evidence="4">DUF4850 domain-containing protein</fullName>
    </recommendedName>
</protein>
<reference evidence="2 3" key="2">
    <citation type="journal article" date="2013" name="Genome Announc.">
        <title>Genome Sequence of Growth-Improving Paenibacillus mucilaginosus Strain KNP414.</title>
        <authorList>
            <person name="Lu J.J."/>
            <person name="Wang J.F."/>
            <person name="Hu X.F."/>
        </authorList>
    </citation>
    <scope>NUCLEOTIDE SEQUENCE [LARGE SCALE GENOMIC DNA]</scope>
    <source>
        <strain evidence="2 3">KNP414</strain>
    </source>
</reference>
<feature type="region of interest" description="Disordered" evidence="1">
    <location>
        <begin position="59"/>
        <end position="177"/>
    </location>
</feature>
<evidence type="ECO:0008006" key="4">
    <source>
        <dbReference type="Google" id="ProtNLM"/>
    </source>
</evidence>
<evidence type="ECO:0000313" key="3">
    <source>
        <dbReference type="Proteomes" id="UP000006620"/>
    </source>
</evidence>
<feature type="compositionally biased region" description="Low complexity" evidence="1">
    <location>
        <begin position="134"/>
        <end position="150"/>
    </location>
</feature>
<gene>
    <name evidence="2" type="ordered locus">KNP414_05214</name>
</gene>
<reference evidence="3" key="1">
    <citation type="submission" date="2011-06" db="EMBL/GenBank/DDBJ databases">
        <title>Complete genome sequence of Paenibacillus mucilaginosus KNP414.</title>
        <authorList>
            <person name="Wang J."/>
            <person name="Hu S."/>
            <person name="Hu X."/>
            <person name="Zhang B."/>
            <person name="Dong D."/>
            <person name="Zhang S."/>
            <person name="Zhao K."/>
            <person name="Wu D."/>
        </authorList>
    </citation>
    <scope>NUCLEOTIDE SEQUENCE [LARGE SCALE GENOMIC DNA]</scope>
    <source>
        <strain evidence="3">KNP414</strain>
    </source>
</reference>
<dbReference type="AlphaFoldDB" id="F8FBX7"/>
<dbReference type="Pfam" id="PF16142">
    <property type="entry name" value="DUF4850"/>
    <property type="match status" value="1"/>
</dbReference>
<dbReference type="KEGG" id="pms:KNP414_05214"/>
<dbReference type="Proteomes" id="UP000006620">
    <property type="component" value="Chromosome"/>
</dbReference>
<organism evidence="2 3">
    <name type="scientific">Paenibacillus mucilaginosus (strain KNP414)</name>
    <dbReference type="NCBI Taxonomy" id="1036673"/>
    <lineage>
        <taxon>Bacteria</taxon>
        <taxon>Bacillati</taxon>
        <taxon>Bacillota</taxon>
        <taxon>Bacilli</taxon>
        <taxon>Bacillales</taxon>
        <taxon>Paenibacillaceae</taxon>
        <taxon>Paenibacillus</taxon>
    </lineage>
</organism>
<feature type="compositionally biased region" description="Low complexity" evidence="1">
    <location>
        <begin position="100"/>
        <end position="111"/>
    </location>
</feature>
<sequence length="392" mass="40906">MRFTAARLVTLCGPLSSSKHPESRSDYMPTSRLPSGPFRAAWALVCACTLLLASCEPGGGPSADPKAANPSAAASVEPARTPQARQPAEAPVQLSPGGESADTPAPSASPAAAPPSPASSQDNAPPPADANGQSSAAPGSAAHNPAAASAPPVPEPPPPAGAGQRPPGKQPRTEKNGKAAFEPAGAAKFEVPVVCVQANYGADPEGVTLCPPAPLSFKNYKLTAREASRMAVYWMSTGYGRGISVLAPGSWAVHDAAMGANGSVSFMLQHPNDPEQRIVYSDNGACQGCVIPNIGEFFPGMEAWAEEQGFPVEPVRDFARRIPIGLDLISYSLKRTKAGYETHGVASREQPYFYQFRLLEVTVKNGSRPLATAALNFFADTERQRIPQPMSP</sequence>
<evidence type="ECO:0000313" key="2">
    <source>
        <dbReference type="EMBL" id="AEI43738.1"/>
    </source>
</evidence>
<dbReference type="PATRIC" id="fig|1036673.3.peg.4825"/>
<name>F8FBX7_PAEMK</name>
<accession>F8FBX7</accession>
<dbReference type="HOGENOM" id="CLU_760406_0_0_9"/>
<proteinExistence type="predicted"/>
<dbReference type="InterPro" id="IPR032322">
    <property type="entry name" value="DUF4850"/>
</dbReference>
<feature type="compositionally biased region" description="Pro residues" evidence="1">
    <location>
        <begin position="151"/>
        <end position="160"/>
    </location>
</feature>
<dbReference type="EMBL" id="CP002869">
    <property type="protein sequence ID" value="AEI43738.1"/>
    <property type="molecule type" value="Genomic_DNA"/>
</dbReference>
<evidence type="ECO:0000256" key="1">
    <source>
        <dbReference type="SAM" id="MobiDB-lite"/>
    </source>
</evidence>